<dbReference type="EMBL" id="JAEAOA010001233">
    <property type="protein sequence ID" value="KAK3585696.1"/>
    <property type="molecule type" value="Genomic_DNA"/>
</dbReference>
<proteinExistence type="predicted"/>
<organism evidence="1 2">
    <name type="scientific">Potamilus streckersoni</name>
    <dbReference type="NCBI Taxonomy" id="2493646"/>
    <lineage>
        <taxon>Eukaryota</taxon>
        <taxon>Metazoa</taxon>
        <taxon>Spiralia</taxon>
        <taxon>Lophotrochozoa</taxon>
        <taxon>Mollusca</taxon>
        <taxon>Bivalvia</taxon>
        <taxon>Autobranchia</taxon>
        <taxon>Heteroconchia</taxon>
        <taxon>Palaeoheterodonta</taxon>
        <taxon>Unionida</taxon>
        <taxon>Unionoidea</taxon>
        <taxon>Unionidae</taxon>
        <taxon>Ambleminae</taxon>
        <taxon>Lampsilini</taxon>
        <taxon>Potamilus</taxon>
    </lineage>
</organism>
<sequence>MTEFDQRPLSPGPREQKSTFLHIMPFNANPQTITWERLEQIRLAKLHLGPERYSRHFQRFVKPSKSASLDLLRSHDRTTVPFLIVDGEVKKANSVAPFATVGKPTCGYFFSRATDNKKKKFGIPPSDLVKWRSFVR</sequence>
<accession>A0AAE0S5F0</accession>
<comment type="caution">
    <text evidence="1">The sequence shown here is derived from an EMBL/GenBank/DDBJ whole genome shotgun (WGS) entry which is preliminary data.</text>
</comment>
<gene>
    <name evidence="1" type="ORF">CHS0354_020262</name>
</gene>
<dbReference type="InterPro" id="IPR054446">
    <property type="entry name" value="CIMIP3-like"/>
</dbReference>
<protein>
    <submittedName>
        <fullName evidence="1">Uncharacterized protein</fullName>
    </submittedName>
</protein>
<reference evidence="1" key="1">
    <citation type="journal article" date="2021" name="Genome Biol. Evol.">
        <title>A High-Quality Reference Genome for a Parasitic Bivalve with Doubly Uniparental Inheritance (Bivalvia: Unionida).</title>
        <authorList>
            <person name="Smith C.H."/>
        </authorList>
    </citation>
    <scope>NUCLEOTIDE SEQUENCE</scope>
    <source>
        <strain evidence="1">CHS0354</strain>
    </source>
</reference>
<dbReference type="Pfam" id="PF22581">
    <property type="entry name" value="CIMIP3"/>
    <property type="match status" value="1"/>
</dbReference>
<reference evidence="1" key="3">
    <citation type="submission" date="2023-05" db="EMBL/GenBank/DDBJ databases">
        <authorList>
            <person name="Smith C.H."/>
        </authorList>
    </citation>
    <scope>NUCLEOTIDE SEQUENCE</scope>
    <source>
        <strain evidence="1">CHS0354</strain>
        <tissue evidence="1">Mantle</tissue>
    </source>
</reference>
<dbReference type="PANTHER" id="PTHR35444">
    <property type="entry name" value="RIKEN CDNA 1700001C19 GENE"/>
    <property type="match status" value="1"/>
</dbReference>
<keyword evidence="2" id="KW-1185">Reference proteome</keyword>
<evidence type="ECO:0000313" key="2">
    <source>
        <dbReference type="Proteomes" id="UP001195483"/>
    </source>
</evidence>
<dbReference type="Proteomes" id="UP001195483">
    <property type="component" value="Unassembled WGS sequence"/>
</dbReference>
<name>A0AAE0S5F0_9BIVA</name>
<evidence type="ECO:0000313" key="1">
    <source>
        <dbReference type="EMBL" id="KAK3585696.1"/>
    </source>
</evidence>
<reference evidence="1" key="2">
    <citation type="journal article" date="2021" name="Genome Biol. Evol.">
        <title>Developing a high-quality reference genome for a parasitic bivalve with doubly uniparental inheritance (Bivalvia: Unionida).</title>
        <authorList>
            <person name="Smith C.H."/>
        </authorList>
    </citation>
    <scope>NUCLEOTIDE SEQUENCE</scope>
    <source>
        <strain evidence="1">CHS0354</strain>
        <tissue evidence="1">Mantle</tissue>
    </source>
</reference>
<dbReference type="AlphaFoldDB" id="A0AAE0S5F0"/>
<dbReference type="PANTHER" id="PTHR35444:SF1">
    <property type="entry name" value="RIKEN CDNA 1700001C19 GENE"/>
    <property type="match status" value="1"/>
</dbReference>